<comment type="caution">
    <text evidence="12">The sequence shown here is derived from an EMBL/GenBank/DDBJ whole genome shotgun (WGS) entry which is preliminary data.</text>
</comment>
<evidence type="ECO:0000256" key="7">
    <source>
        <dbReference type="ARBA" id="ARBA00022932"/>
    </source>
</evidence>
<comment type="similarity">
    <text evidence="2">Belongs to the beta sliding clamp family.</text>
</comment>
<proteinExistence type="inferred from homology"/>
<feature type="domain" description="DNA polymerase III beta sliding clamp C-terminal" evidence="11">
    <location>
        <begin position="254"/>
        <end position="373"/>
    </location>
</feature>
<evidence type="ECO:0000259" key="9">
    <source>
        <dbReference type="Pfam" id="PF00712"/>
    </source>
</evidence>
<dbReference type="InterPro" id="IPR022635">
    <property type="entry name" value="DNA_polIII_beta_C"/>
</dbReference>
<keyword evidence="8" id="KW-0238">DNA-binding</keyword>
<feature type="domain" description="DNA polymerase III beta sliding clamp central" evidence="10">
    <location>
        <begin position="135"/>
        <end position="251"/>
    </location>
</feature>
<evidence type="ECO:0008006" key="13">
    <source>
        <dbReference type="Google" id="ProtNLM"/>
    </source>
</evidence>
<accession>A0A0F9BLX1</accession>
<dbReference type="Gene3D" id="3.70.10.10">
    <property type="match status" value="1"/>
</dbReference>
<dbReference type="Pfam" id="PF00712">
    <property type="entry name" value="DNA_pol3_beta"/>
    <property type="match status" value="1"/>
</dbReference>
<dbReference type="InterPro" id="IPR022634">
    <property type="entry name" value="DNA_polIII_beta_N"/>
</dbReference>
<evidence type="ECO:0000313" key="12">
    <source>
        <dbReference type="EMBL" id="KKK91634.1"/>
    </source>
</evidence>
<dbReference type="GO" id="GO:0005737">
    <property type="term" value="C:cytoplasm"/>
    <property type="evidence" value="ECO:0007669"/>
    <property type="project" value="UniProtKB-SubCell"/>
</dbReference>
<evidence type="ECO:0000259" key="10">
    <source>
        <dbReference type="Pfam" id="PF02767"/>
    </source>
</evidence>
<dbReference type="CDD" id="cd00140">
    <property type="entry name" value="beta_clamp"/>
    <property type="match status" value="1"/>
</dbReference>
<dbReference type="PANTHER" id="PTHR30478">
    <property type="entry name" value="DNA POLYMERASE III SUBUNIT BETA"/>
    <property type="match status" value="1"/>
</dbReference>
<sequence>MKATIERNALLAALARAKSVIERRNSIPILSNVLVGASDAGVCIMSTDMDVSLFETFPAEIARQGGTTVPAYAFHDIVKETPKGSQIEIEATEQGGVESLIIRAGRSTFTLPGLPFADYPEMKKAKMPVRFTLGSTELHGLFKPTRHAISTEETRYYLCGALLAIEASNGGTVLRAVACDGHRLAYSQIAMPKGAENLASSIIPTKAVNILYRLAGKYDGKIKVKASDKRISFSLGKIIFTVKFIDGTYPDYERIIPTENNTKMTADRASLAAVVKRIGKITTPQSRGLKLSLARNSLTLSKSSCDLGTASEEIEVDYQGSPFEVGFNARYLADILGAITGDEVEFAMSDPASPTVVRDSANASVLYILMPTRV</sequence>
<dbReference type="PIRSF" id="PIRSF000804">
    <property type="entry name" value="DNA_pol_III_b"/>
    <property type="match status" value="1"/>
</dbReference>
<gene>
    <name evidence="12" type="ORF">LCGC14_2710980</name>
</gene>
<evidence type="ECO:0000256" key="2">
    <source>
        <dbReference type="ARBA" id="ARBA00010752"/>
    </source>
</evidence>
<evidence type="ECO:0000256" key="5">
    <source>
        <dbReference type="ARBA" id="ARBA00022695"/>
    </source>
</evidence>
<keyword evidence="7" id="KW-0239">DNA-directed DNA polymerase</keyword>
<dbReference type="GO" id="GO:0003677">
    <property type="term" value="F:DNA binding"/>
    <property type="evidence" value="ECO:0007669"/>
    <property type="project" value="UniProtKB-KW"/>
</dbReference>
<evidence type="ECO:0000256" key="6">
    <source>
        <dbReference type="ARBA" id="ARBA00022705"/>
    </source>
</evidence>
<dbReference type="Gene3D" id="3.10.150.10">
    <property type="entry name" value="DNA Polymerase III, subunit A, domain 2"/>
    <property type="match status" value="1"/>
</dbReference>
<dbReference type="InterPro" id="IPR022637">
    <property type="entry name" value="DNA_polIII_beta_cen"/>
</dbReference>
<keyword evidence="4" id="KW-0808">Transferase</keyword>
<comment type="subcellular location">
    <subcellularLocation>
        <location evidence="1">Cytoplasm</location>
    </subcellularLocation>
</comment>
<reference evidence="12" key="1">
    <citation type="journal article" date="2015" name="Nature">
        <title>Complex archaea that bridge the gap between prokaryotes and eukaryotes.</title>
        <authorList>
            <person name="Spang A."/>
            <person name="Saw J.H."/>
            <person name="Jorgensen S.L."/>
            <person name="Zaremba-Niedzwiedzka K."/>
            <person name="Martijn J."/>
            <person name="Lind A.E."/>
            <person name="van Eijk R."/>
            <person name="Schleper C."/>
            <person name="Guy L."/>
            <person name="Ettema T.J."/>
        </authorList>
    </citation>
    <scope>NUCLEOTIDE SEQUENCE</scope>
</reference>
<dbReference type="InterPro" id="IPR046938">
    <property type="entry name" value="DNA_clamp_sf"/>
</dbReference>
<protein>
    <recommendedName>
        <fullName evidence="13">Beta sliding clamp</fullName>
    </recommendedName>
</protein>
<dbReference type="NCBIfam" id="TIGR00663">
    <property type="entry name" value="dnan"/>
    <property type="match status" value="1"/>
</dbReference>
<dbReference type="Pfam" id="PF02768">
    <property type="entry name" value="DNA_pol3_beta_3"/>
    <property type="match status" value="1"/>
</dbReference>
<dbReference type="SUPFAM" id="SSF55979">
    <property type="entry name" value="DNA clamp"/>
    <property type="match status" value="3"/>
</dbReference>
<keyword evidence="5" id="KW-0548">Nucleotidyltransferase</keyword>
<keyword evidence="3" id="KW-0963">Cytoplasm</keyword>
<evidence type="ECO:0000256" key="1">
    <source>
        <dbReference type="ARBA" id="ARBA00004496"/>
    </source>
</evidence>
<feature type="domain" description="DNA polymerase III beta sliding clamp N-terminal" evidence="9">
    <location>
        <begin position="1"/>
        <end position="122"/>
    </location>
</feature>
<evidence type="ECO:0000256" key="8">
    <source>
        <dbReference type="ARBA" id="ARBA00023125"/>
    </source>
</evidence>
<dbReference type="InterPro" id="IPR001001">
    <property type="entry name" value="DNA_polIII_beta"/>
</dbReference>
<dbReference type="GO" id="GO:0006271">
    <property type="term" value="P:DNA strand elongation involved in DNA replication"/>
    <property type="evidence" value="ECO:0007669"/>
    <property type="project" value="TreeGrafter"/>
</dbReference>
<dbReference type="GO" id="GO:0008408">
    <property type="term" value="F:3'-5' exonuclease activity"/>
    <property type="evidence" value="ECO:0007669"/>
    <property type="project" value="InterPro"/>
</dbReference>
<dbReference type="Pfam" id="PF02767">
    <property type="entry name" value="DNA_pol3_beta_2"/>
    <property type="match status" value="1"/>
</dbReference>
<evidence type="ECO:0000259" key="11">
    <source>
        <dbReference type="Pfam" id="PF02768"/>
    </source>
</evidence>
<evidence type="ECO:0000256" key="4">
    <source>
        <dbReference type="ARBA" id="ARBA00022679"/>
    </source>
</evidence>
<dbReference type="AlphaFoldDB" id="A0A0F9BLX1"/>
<dbReference type="SMART" id="SM00480">
    <property type="entry name" value="POL3Bc"/>
    <property type="match status" value="1"/>
</dbReference>
<name>A0A0F9BLX1_9ZZZZ</name>
<organism evidence="12">
    <name type="scientific">marine sediment metagenome</name>
    <dbReference type="NCBI Taxonomy" id="412755"/>
    <lineage>
        <taxon>unclassified sequences</taxon>
        <taxon>metagenomes</taxon>
        <taxon>ecological metagenomes</taxon>
    </lineage>
</organism>
<dbReference type="GO" id="GO:0009360">
    <property type="term" value="C:DNA polymerase III complex"/>
    <property type="evidence" value="ECO:0007669"/>
    <property type="project" value="InterPro"/>
</dbReference>
<dbReference type="EMBL" id="LAZR01048566">
    <property type="protein sequence ID" value="KKK91634.1"/>
    <property type="molecule type" value="Genomic_DNA"/>
</dbReference>
<dbReference type="GO" id="GO:0003887">
    <property type="term" value="F:DNA-directed DNA polymerase activity"/>
    <property type="evidence" value="ECO:0007669"/>
    <property type="project" value="UniProtKB-KW"/>
</dbReference>
<keyword evidence="6" id="KW-0235">DNA replication</keyword>
<evidence type="ECO:0000256" key="3">
    <source>
        <dbReference type="ARBA" id="ARBA00022490"/>
    </source>
</evidence>
<dbReference type="PANTHER" id="PTHR30478:SF0">
    <property type="entry name" value="BETA SLIDING CLAMP"/>
    <property type="match status" value="1"/>
</dbReference>